<keyword evidence="3" id="KW-0732">Signal</keyword>
<evidence type="ECO:0000313" key="6">
    <source>
        <dbReference type="Proteomes" id="UP000002279"/>
    </source>
</evidence>
<dbReference type="InterPro" id="IPR051117">
    <property type="entry name" value="TRG_var/const_region"/>
</dbReference>
<dbReference type="InterPro" id="IPR036179">
    <property type="entry name" value="Ig-like_dom_sf"/>
</dbReference>
<dbReference type="PROSITE" id="PS50835">
    <property type="entry name" value="IG_LIKE"/>
    <property type="match status" value="1"/>
</dbReference>
<dbReference type="Proteomes" id="UP000002279">
    <property type="component" value="Unplaced"/>
</dbReference>
<keyword evidence="1" id="KW-0675">Receptor</keyword>
<accession>A0A6I8P5Q0</accession>
<protein>
    <recommendedName>
        <fullName evidence="4">Ig-like domain-containing protein</fullName>
    </recommendedName>
</protein>
<organism evidence="5 6">
    <name type="scientific">Ornithorhynchus anatinus</name>
    <name type="common">Duckbill platypus</name>
    <dbReference type="NCBI Taxonomy" id="9258"/>
    <lineage>
        <taxon>Eukaryota</taxon>
        <taxon>Metazoa</taxon>
        <taxon>Chordata</taxon>
        <taxon>Craniata</taxon>
        <taxon>Vertebrata</taxon>
        <taxon>Euteleostomi</taxon>
        <taxon>Mammalia</taxon>
        <taxon>Monotremata</taxon>
        <taxon>Ornithorhynchidae</taxon>
        <taxon>Ornithorhynchus</taxon>
    </lineage>
</organism>
<reference evidence="5" key="1">
    <citation type="submission" date="2025-08" db="UniProtKB">
        <authorList>
            <consortium name="Ensembl"/>
        </authorList>
    </citation>
    <scope>IDENTIFICATION</scope>
    <source>
        <strain evidence="5">Glennie</strain>
    </source>
</reference>
<dbReference type="PANTHER" id="PTHR19256">
    <property type="entry name" value="T-CELL RECEPTOR GAMMA CHAIN"/>
    <property type="match status" value="1"/>
</dbReference>
<dbReference type="Gene3D" id="2.60.40.10">
    <property type="entry name" value="Immunoglobulins"/>
    <property type="match status" value="1"/>
</dbReference>
<dbReference type="InterPro" id="IPR013106">
    <property type="entry name" value="Ig_V-set"/>
</dbReference>
<feature type="chain" id="PRO_5026303278" description="Ig-like domain-containing protein" evidence="3">
    <location>
        <begin position="21"/>
        <end position="133"/>
    </location>
</feature>
<keyword evidence="2" id="KW-0393">Immunoglobulin domain</keyword>
<dbReference type="AlphaFoldDB" id="A0A6I8P5Q0"/>
<evidence type="ECO:0000259" key="4">
    <source>
        <dbReference type="PROSITE" id="PS50835"/>
    </source>
</evidence>
<dbReference type="PANTHER" id="PTHR19256:SF44">
    <property type="entry name" value="T CELL RECEPTOR GAMMA VARIABLE 9"/>
    <property type="match status" value="1"/>
</dbReference>
<dbReference type="GeneTree" id="ENSGT00940000164778"/>
<reference evidence="5" key="2">
    <citation type="submission" date="2025-09" db="UniProtKB">
        <authorList>
            <consortium name="Ensembl"/>
        </authorList>
    </citation>
    <scope>IDENTIFICATION</scope>
    <source>
        <strain evidence="5">Glennie</strain>
    </source>
</reference>
<feature type="signal peptide" evidence="3">
    <location>
        <begin position="1"/>
        <end position="20"/>
    </location>
</feature>
<dbReference type="GO" id="GO:0019814">
    <property type="term" value="C:immunoglobulin complex"/>
    <property type="evidence" value="ECO:0000318"/>
    <property type="project" value="GO_Central"/>
</dbReference>
<dbReference type="SMART" id="SM00406">
    <property type="entry name" value="IGv"/>
    <property type="match status" value="1"/>
</dbReference>
<proteinExistence type="predicted"/>
<evidence type="ECO:0000256" key="3">
    <source>
        <dbReference type="SAM" id="SignalP"/>
    </source>
</evidence>
<keyword evidence="6" id="KW-1185">Reference proteome</keyword>
<name>A0A6I8P5Q0_ORNAN</name>
<dbReference type="InParanoid" id="A0A6I8P5Q0"/>
<dbReference type="InterPro" id="IPR003599">
    <property type="entry name" value="Ig_sub"/>
</dbReference>
<dbReference type="GO" id="GO:0006955">
    <property type="term" value="P:immune response"/>
    <property type="evidence" value="ECO:0000318"/>
    <property type="project" value="GO_Central"/>
</dbReference>
<dbReference type="InterPro" id="IPR013783">
    <property type="entry name" value="Ig-like_fold"/>
</dbReference>
<evidence type="ECO:0000313" key="5">
    <source>
        <dbReference type="Ensembl" id="ENSOANP00000047716.1"/>
    </source>
</evidence>
<dbReference type="SMART" id="SM00409">
    <property type="entry name" value="IG"/>
    <property type="match status" value="1"/>
</dbReference>
<dbReference type="SUPFAM" id="SSF48726">
    <property type="entry name" value="Immunoglobulin"/>
    <property type="match status" value="1"/>
</dbReference>
<evidence type="ECO:0000256" key="2">
    <source>
        <dbReference type="ARBA" id="ARBA00023319"/>
    </source>
</evidence>
<feature type="domain" description="Ig-like" evidence="4">
    <location>
        <begin position="6"/>
        <end position="133"/>
    </location>
</feature>
<dbReference type="Ensembl" id="ENSOANT00000075846.1">
    <property type="protein sequence ID" value="ENSOANP00000047716.1"/>
    <property type="gene ID" value="ENSOANG00000036084.1"/>
</dbReference>
<sequence length="133" mass="15230">MQLICPLVCLTFFWAGEVAAEIVLEQPKSSVVVPVGEEFTFQCHMRGDRKTNYYMYWYRVNPDASLTFIYNNWDGYGPGFQGHFVAKVDSFNNRFSLTLPRAAESDEGTYYCAVRYHISPAPCVVDSETRKTT</sequence>
<dbReference type="Pfam" id="PF07686">
    <property type="entry name" value="V-set"/>
    <property type="match status" value="1"/>
</dbReference>
<dbReference type="FunCoup" id="A0A6I8P5Q0">
    <property type="interactions" value="105"/>
</dbReference>
<dbReference type="InterPro" id="IPR007110">
    <property type="entry name" value="Ig-like_dom"/>
</dbReference>
<dbReference type="OMA" id="HVEQQFQ"/>
<evidence type="ECO:0000256" key="1">
    <source>
        <dbReference type="ARBA" id="ARBA00023170"/>
    </source>
</evidence>